<keyword evidence="2" id="KW-0276">Fatty acid metabolism</keyword>
<evidence type="ECO:0000259" key="4">
    <source>
        <dbReference type="Pfam" id="PF00501"/>
    </source>
</evidence>
<dbReference type="CDD" id="cd17641">
    <property type="entry name" value="LC_FACS_bac1"/>
    <property type="match status" value="1"/>
</dbReference>
<keyword evidence="6" id="KW-1185">Reference proteome</keyword>
<keyword evidence="3" id="KW-0443">Lipid metabolism</keyword>
<dbReference type="Gene3D" id="3.40.50.12780">
    <property type="entry name" value="N-terminal domain of ligase-like"/>
    <property type="match status" value="1"/>
</dbReference>
<dbReference type="InterPro" id="IPR042099">
    <property type="entry name" value="ANL_N_sf"/>
</dbReference>
<dbReference type="PANTHER" id="PTHR43272:SF32">
    <property type="entry name" value="AMP-DEPENDENT SYNTHETASE_LIGASE DOMAIN-CONTAINING PROTEIN"/>
    <property type="match status" value="1"/>
</dbReference>
<dbReference type="Proteomes" id="UP000317938">
    <property type="component" value="Unassembled WGS sequence"/>
</dbReference>
<evidence type="ECO:0000256" key="1">
    <source>
        <dbReference type="ARBA" id="ARBA00022598"/>
    </source>
</evidence>
<evidence type="ECO:0000256" key="3">
    <source>
        <dbReference type="ARBA" id="ARBA00023098"/>
    </source>
</evidence>
<gene>
    <name evidence="5" type="ORF">FQP85_06610</name>
</gene>
<dbReference type="InterPro" id="IPR020845">
    <property type="entry name" value="AMP-binding_CS"/>
</dbReference>
<dbReference type="Pfam" id="PF23562">
    <property type="entry name" value="AMP-binding_C_3"/>
    <property type="match status" value="1"/>
</dbReference>
<dbReference type="PANTHER" id="PTHR43272">
    <property type="entry name" value="LONG-CHAIN-FATTY-ACID--COA LIGASE"/>
    <property type="match status" value="1"/>
</dbReference>
<protein>
    <submittedName>
        <fullName evidence="5">Long-chain fatty acid--CoA ligase</fullName>
    </submittedName>
</protein>
<dbReference type="GO" id="GO:0016874">
    <property type="term" value="F:ligase activity"/>
    <property type="evidence" value="ECO:0007669"/>
    <property type="project" value="UniProtKB-KW"/>
</dbReference>
<dbReference type="PROSITE" id="PS00455">
    <property type="entry name" value="AMP_BINDING"/>
    <property type="match status" value="1"/>
</dbReference>
<evidence type="ECO:0000313" key="6">
    <source>
        <dbReference type="Proteomes" id="UP000317938"/>
    </source>
</evidence>
<accession>A0ABY3FFT3</accession>
<dbReference type="RefSeq" id="WP_145235344.1">
    <property type="nucleotide sequence ID" value="NZ_VNFF01000005.1"/>
</dbReference>
<dbReference type="Pfam" id="PF00501">
    <property type="entry name" value="AMP-binding"/>
    <property type="match status" value="1"/>
</dbReference>
<organism evidence="5 6">
    <name type="scientific">Pseudoalteromonas neustonica</name>
    <dbReference type="NCBI Taxonomy" id="1840331"/>
    <lineage>
        <taxon>Bacteria</taxon>
        <taxon>Pseudomonadati</taxon>
        <taxon>Pseudomonadota</taxon>
        <taxon>Gammaproteobacteria</taxon>
        <taxon>Alteromonadales</taxon>
        <taxon>Pseudoalteromonadaceae</taxon>
        <taxon>Pseudoalteromonas</taxon>
    </lineage>
</organism>
<dbReference type="InterPro" id="IPR000873">
    <property type="entry name" value="AMP-dep_synth/lig_dom"/>
</dbReference>
<keyword evidence="1 5" id="KW-0436">Ligase</keyword>
<reference evidence="5 6" key="1">
    <citation type="submission" date="2019-07" db="EMBL/GenBank/DDBJ databases">
        <title>Diversity of Bacteria from Kongsfjorden, Arctic.</title>
        <authorList>
            <person name="Yu Y."/>
        </authorList>
    </citation>
    <scope>NUCLEOTIDE SEQUENCE [LARGE SCALE GENOMIC DNA]</scope>
    <source>
        <strain evidence="5 6">SM1927</strain>
    </source>
</reference>
<sequence length="653" mass="73318">MTSQINQDFEMGELNTFPKILQHNATHWPDMVAMREKEFGIWNEFSWAEYNNKVKWLSLALSNKGVNTDDTIALLGDNRPEWIWGEIAAHALRCHSLGIYQDSMHDEVIYLLASSGATVVIAENEEQCDKLLDLGDGIEQVKFIVYCDPRGMRKYNDSRLIDINTLYTLGQELEQAYPDRYQAMIDASAPDDIAIYCTTSGTTSKPKIALLNGGNFIKHCSSYLRADPRQAGDNYVSVLPLPWIMEQVYAIGQALIARQIVNFVEEQETLMADLREIGPSFVLLAPRVWEGILADVQTRMMDSTPFKRKLFNFAMKLAEQSQVTGKKSWLAEILLLKALRDRLGFSFLKSAATGGAAMGPDTFKFFQTIGVPLRQLYGQTEMCGAYTIHHEADVDYDSVGVAFDNAQIKVINPDKAGIGEVIAKTVGMFSGYLNNQQAYDEDVIDGWMQTGDAGYFKPSGHLVVIDRIKDLACTSDGAQYSPQYIENKLKFSSFIGEAVILGKAKPYLSAIICIRFSIVAKWAEQQGLSFTNYTNLSTLPEVYEKIGEEIMRVNESLPESQKIHKFLLLYKELDADDGELTRTRKVRRSVIADKYGDIISSIYDNKENVDIDTMVVFQDGTKTRIQTQLKVTSLIETACTAADNTINITRRVS</sequence>
<comment type="caution">
    <text evidence="5">The sequence shown here is derived from an EMBL/GenBank/DDBJ whole genome shotgun (WGS) entry which is preliminary data.</text>
</comment>
<proteinExistence type="predicted"/>
<dbReference type="SUPFAM" id="SSF56801">
    <property type="entry name" value="Acetyl-CoA synthetase-like"/>
    <property type="match status" value="1"/>
</dbReference>
<dbReference type="EMBL" id="VNFF01000005">
    <property type="protein sequence ID" value="TVU84640.1"/>
    <property type="molecule type" value="Genomic_DNA"/>
</dbReference>
<feature type="domain" description="AMP-dependent synthetase/ligase" evidence="4">
    <location>
        <begin position="21"/>
        <end position="433"/>
    </location>
</feature>
<name>A0ABY3FFT3_9GAMM</name>
<evidence type="ECO:0000256" key="2">
    <source>
        <dbReference type="ARBA" id="ARBA00022832"/>
    </source>
</evidence>
<evidence type="ECO:0000313" key="5">
    <source>
        <dbReference type="EMBL" id="TVU84640.1"/>
    </source>
</evidence>